<protein>
    <submittedName>
        <fullName evidence="1">Uncharacterized protein</fullName>
    </submittedName>
</protein>
<gene>
    <name evidence="1" type="ORF">CEXT_6661</name>
</gene>
<comment type="caution">
    <text evidence="1">The sequence shown here is derived from an EMBL/GenBank/DDBJ whole genome shotgun (WGS) entry which is preliminary data.</text>
</comment>
<evidence type="ECO:0000313" key="1">
    <source>
        <dbReference type="EMBL" id="GIY18674.1"/>
    </source>
</evidence>
<dbReference type="EMBL" id="BPLR01007661">
    <property type="protein sequence ID" value="GIY18674.1"/>
    <property type="molecule type" value="Genomic_DNA"/>
</dbReference>
<proteinExistence type="predicted"/>
<keyword evidence="2" id="KW-1185">Reference proteome</keyword>
<sequence>MVSIYFEYKNFVDDNSEKFNAVEHFPSICWKSYGMIDWPKSLEALMRIQSVPVMDRFELARMYQMRESMESLCNEMSQNQTGTRDYFNCILLRGLVQLERDRVPESPVKKTDWAMAAEILFLRSRRNSRFMSDLLSMFKPEEYEFYYLWDEDTFFIVMVQLLKSMYTAWGDTNYVNLLKKFWLASPVHLRENLKENELFYAKLKSVLEGRYEASINSAFEILDSWLADPGSICMKSLIFLPPLGLAFRVF</sequence>
<dbReference type="Proteomes" id="UP001054945">
    <property type="component" value="Unassembled WGS sequence"/>
</dbReference>
<dbReference type="AlphaFoldDB" id="A0AAV4RCD4"/>
<evidence type="ECO:0000313" key="2">
    <source>
        <dbReference type="Proteomes" id="UP001054945"/>
    </source>
</evidence>
<organism evidence="1 2">
    <name type="scientific">Caerostris extrusa</name>
    <name type="common">Bark spider</name>
    <name type="synonym">Caerostris bankana</name>
    <dbReference type="NCBI Taxonomy" id="172846"/>
    <lineage>
        <taxon>Eukaryota</taxon>
        <taxon>Metazoa</taxon>
        <taxon>Ecdysozoa</taxon>
        <taxon>Arthropoda</taxon>
        <taxon>Chelicerata</taxon>
        <taxon>Arachnida</taxon>
        <taxon>Araneae</taxon>
        <taxon>Araneomorphae</taxon>
        <taxon>Entelegynae</taxon>
        <taxon>Araneoidea</taxon>
        <taxon>Araneidae</taxon>
        <taxon>Caerostris</taxon>
    </lineage>
</organism>
<name>A0AAV4RCD4_CAEEX</name>
<reference evidence="1 2" key="1">
    <citation type="submission" date="2021-06" db="EMBL/GenBank/DDBJ databases">
        <title>Caerostris extrusa draft genome.</title>
        <authorList>
            <person name="Kono N."/>
            <person name="Arakawa K."/>
        </authorList>
    </citation>
    <scope>NUCLEOTIDE SEQUENCE [LARGE SCALE GENOMIC DNA]</scope>
</reference>
<accession>A0AAV4RCD4</accession>